<evidence type="ECO:0000313" key="4">
    <source>
        <dbReference type="Proteomes" id="UP000274922"/>
    </source>
</evidence>
<sequence length="822" mass="90011">MTLVQRSRLATPDPAHRPTKSANLRGLNTVLHTHHGTVNPAAVALMEERVNSLLGQLGVMRSTLRRRDEELADARRDAAYHQHQERMHLKEIERIQAAGAEFPKQHQALKEEIAHLKQKLRNAAQQTSIASKTVFAEQTKSVQLSAEVARMQALIDASDLGTRESLQRQADAAGIRIMALEAQISDTAANHAVIQKTLTYDNTHLRARVLQLRRQNEDYKLLLESLDQGIRDRDRQIASLAIYRHGAMHRKVICKKCQQDQEEQVKLKQQQDAVEALPVPDMPVVTLATSTTVKLTCMAPAFSPAWHQLVVQYRVVGSEKEFSERVLMENPMGTPTPSPYHVRGPRANTTNPDPAVEVELSDLRPGASYQFQLLTRNNKTIGHLSAAANLLVDELPAGTSQVFPSQASRSDTVDLLFYAPLTLRASPVHAFHIYGSNEPDMKDATRLDTVAADVLTPNADGMLRYEFTQGRPNTDYYFQVSAVNRMGEGPRSDPSDRVRIDTAPPPPRHILVHRAGPRAAMIRVTSTPFPGSAITHYVIALQAESGTTESRSAVAKPDGSASLLWTEVPAASLTVHARAQNACGTGPETTWTVADLEQLLPIPVIRLDPCGPTKALLQLIAAPEHGSTVDTLVRYDVRLSTRPDMARATHVVTSRDVQEPTYTIMDLDPTQSYFVDVIYRRADEESLPCPPHQVLTSAAVVLPPSRPPTPGTTSPSRSPSRHASTASLSLPLSRYASTRHSTLSLSTRSSRADLPLLSASRAASGSPSSPGSSPPSSRSSRQLHPIVPANRFGHRGAEPRKPPHHGPGQGNGHSRMPSKLSR</sequence>
<dbReference type="InterPro" id="IPR036116">
    <property type="entry name" value="FN3_sf"/>
</dbReference>
<dbReference type="Proteomes" id="UP000274922">
    <property type="component" value="Unassembled WGS sequence"/>
</dbReference>
<dbReference type="PROSITE" id="PS50853">
    <property type="entry name" value="FN3"/>
    <property type="match status" value="2"/>
</dbReference>
<protein>
    <recommendedName>
        <fullName evidence="2">Fibronectin type-III domain-containing protein</fullName>
    </recommendedName>
</protein>
<dbReference type="GO" id="GO:0005930">
    <property type="term" value="C:axoneme"/>
    <property type="evidence" value="ECO:0007669"/>
    <property type="project" value="TreeGrafter"/>
</dbReference>
<feature type="region of interest" description="Disordered" evidence="1">
    <location>
        <begin position="759"/>
        <end position="822"/>
    </location>
</feature>
<dbReference type="InterPro" id="IPR013783">
    <property type="entry name" value="Ig-like_fold"/>
</dbReference>
<keyword evidence="4" id="KW-1185">Reference proteome</keyword>
<reference evidence="4" key="1">
    <citation type="journal article" date="2018" name="Nat. Microbiol.">
        <title>Leveraging single-cell genomics to expand the fungal tree of life.</title>
        <authorList>
            <person name="Ahrendt S.R."/>
            <person name="Quandt C.A."/>
            <person name="Ciobanu D."/>
            <person name="Clum A."/>
            <person name="Salamov A."/>
            <person name="Andreopoulos B."/>
            <person name="Cheng J.F."/>
            <person name="Woyke T."/>
            <person name="Pelin A."/>
            <person name="Henrissat B."/>
            <person name="Reynolds N.K."/>
            <person name="Benny G.L."/>
            <person name="Smith M.E."/>
            <person name="James T.Y."/>
            <person name="Grigoriev I.V."/>
        </authorList>
    </citation>
    <scope>NUCLEOTIDE SEQUENCE [LARGE SCALE GENOMIC DNA]</scope>
    <source>
        <strain evidence="4">ATCC 52028</strain>
    </source>
</reference>
<dbReference type="GO" id="GO:0042073">
    <property type="term" value="P:intraciliary transport"/>
    <property type="evidence" value="ECO:0007669"/>
    <property type="project" value="TreeGrafter"/>
</dbReference>
<feature type="region of interest" description="Disordered" evidence="1">
    <location>
        <begin position="487"/>
        <end position="507"/>
    </location>
</feature>
<dbReference type="STRING" id="1555241.A0A4P9X457"/>
<proteinExistence type="predicted"/>
<dbReference type="PANTHER" id="PTHR16650:SF6">
    <property type="entry name" value="GH21622P"/>
    <property type="match status" value="1"/>
</dbReference>
<dbReference type="CDD" id="cd00063">
    <property type="entry name" value="FN3"/>
    <property type="match status" value="4"/>
</dbReference>
<evidence type="ECO:0000313" key="3">
    <source>
        <dbReference type="EMBL" id="RKO99832.1"/>
    </source>
</evidence>
<dbReference type="PANTHER" id="PTHR16650">
    <property type="entry name" value="C21ORF13-RELATED"/>
    <property type="match status" value="1"/>
</dbReference>
<feature type="compositionally biased region" description="Low complexity" evidence="1">
    <location>
        <begin position="759"/>
        <end position="780"/>
    </location>
</feature>
<feature type="compositionally biased region" description="Basic and acidic residues" evidence="1">
    <location>
        <begin position="488"/>
        <end position="500"/>
    </location>
</feature>
<accession>A0A4P9X457</accession>
<feature type="region of interest" description="Disordered" evidence="1">
    <location>
        <begin position="1"/>
        <end position="21"/>
    </location>
</feature>
<dbReference type="EMBL" id="ML014253">
    <property type="protein sequence ID" value="RKO99832.1"/>
    <property type="molecule type" value="Genomic_DNA"/>
</dbReference>
<feature type="domain" description="Fibronectin type-III" evidence="2">
    <location>
        <begin position="506"/>
        <end position="599"/>
    </location>
</feature>
<feature type="compositionally biased region" description="Low complexity" evidence="1">
    <location>
        <begin position="711"/>
        <end position="727"/>
    </location>
</feature>
<dbReference type="InterPro" id="IPR026188">
    <property type="entry name" value="Lebercilin-like"/>
</dbReference>
<dbReference type="OrthoDB" id="2123794at2759"/>
<gene>
    <name evidence="3" type="ORF">CXG81DRAFT_20131</name>
</gene>
<organism evidence="3 4">
    <name type="scientific">Caulochytrium protostelioides</name>
    <dbReference type="NCBI Taxonomy" id="1555241"/>
    <lineage>
        <taxon>Eukaryota</taxon>
        <taxon>Fungi</taxon>
        <taxon>Fungi incertae sedis</taxon>
        <taxon>Chytridiomycota</taxon>
        <taxon>Chytridiomycota incertae sedis</taxon>
        <taxon>Chytridiomycetes</taxon>
        <taxon>Caulochytriales</taxon>
        <taxon>Caulochytriaceae</taxon>
        <taxon>Caulochytrium</taxon>
    </lineage>
</organism>
<dbReference type="SUPFAM" id="SSF49265">
    <property type="entry name" value="Fibronectin type III"/>
    <property type="match status" value="2"/>
</dbReference>
<dbReference type="AlphaFoldDB" id="A0A4P9X457"/>
<dbReference type="Gene3D" id="2.60.40.10">
    <property type="entry name" value="Immunoglobulins"/>
    <property type="match status" value="2"/>
</dbReference>
<name>A0A4P9X457_9FUNG</name>
<evidence type="ECO:0000259" key="2">
    <source>
        <dbReference type="PROSITE" id="PS50853"/>
    </source>
</evidence>
<dbReference type="SMART" id="SM00060">
    <property type="entry name" value="FN3"/>
    <property type="match status" value="4"/>
</dbReference>
<dbReference type="InterPro" id="IPR003961">
    <property type="entry name" value="FN3_dom"/>
</dbReference>
<feature type="region of interest" description="Disordered" evidence="1">
    <location>
        <begin position="699"/>
        <end position="733"/>
    </location>
</feature>
<feature type="domain" description="Fibronectin type-III" evidence="2">
    <location>
        <begin position="398"/>
        <end position="505"/>
    </location>
</feature>
<evidence type="ECO:0000256" key="1">
    <source>
        <dbReference type="SAM" id="MobiDB-lite"/>
    </source>
</evidence>